<dbReference type="Gene3D" id="3.40.33.10">
    <property type="entry name" value="CAP"/>
    <property type="match status" value="1"/>
</dbReference>
<dbReference type="InterPro" id="IPR014044">
    <property type="entry name" value="CAP_dom"/>
</dbReference>
<feature type="domain" description="SCP" evidence="2">
    <location>
        <begin position="1"/>
        <end position="124"/>
    </location>
</feature>
<comment type="caution">
    <text evidence="3">The sequence shown here is derived from an EMBL/GenBank/DDBJ whole genome shotgun (WGS) entry which is preliminary data.</text>
</comment>
<gene>
    <name evidence="3" type="ORF">JTE90_010029</name>
</gene>
<reference evidence="3 4" key="1">
    <citation type="journal article" date="2022" name="Nat. Ecol. Evol.">
        <title>A masculinizing supergene underlies an exaggerated male reproductive morph in a spider.</title>
        <authorList>
            <person name="Hendrickx F."/>
            <person name="De Corte Z."/>
            <person name="Sonet G."/>
            <person name="Van Belleghem S.M."/>
            <person name="Kostlbacher S."/>
            <person name="Vangestel C."/>
        </authorList>
    </citation>
    <scope>NUCLEOTIDE SEQUENCE [LARGE SCALE GENOMIC DNA]</scope>
    <source>
        <strain evidence="3">W744_W776</strain>
    </source>
</reference>
<dbReference type="SMART" id="SM00198">
    <property type="entry name" value="SCP"/>
    <property type="match status" value="1"/>
</dbReference>
<dbReference type="AlphaFoldDB" id="A0AAV6V5C2"/>
<evidence type="ECO:0000313" key="4">
    <source>
        <dbReference type="Proteomes" id="UP000827092"/>
    </source>
</evidence>
<accession>A0AAV6V5C2</accession>
<dbReference type="EMBL" id="JAFNEN010000166">
    <property type="protein sequence ID" value="KAG8191105.1"/>
    <property type="molecule type" value="Genomic_DNA"/>
</dbReference>
<dbReference type="SUPFAM" id="SSF55797">
    <property type="entry name" value="PR-1-like"/>
    <property type="match status" value="1"/>
</dbReference>
<dbReference type="PANTHER" id="PTHR10334">
    <property type="entry name" value="CYSTEINE-RICH SECRETORY PROTEIN-RELATED"/>
    <property type="match status" value="1"/>
</dbReference>
<dbReference type="PRINTS" id="PR00838">
    <property type="entry name" value="V5ALLERGEN"/>
</dbReference>
<dbReference type="InterPro" id="IPR001283">
    <property type="entry name" value="CRISP-related"/>
</dbReference>
<dbReference type="InterPro" id="IPR002413">
    <property type="entry name" value="V5_allergen-like"/>
</dbReference>
<protein>
    <recommendedName>
        <fullName evidence="2">SCP domain-containing protein</fullName>
    </recommendedName>
</protein>
<name>A0AAV6V5C2_9ARAC</name>
<organism evidence="3 4">
    <name type="scientific">Oedothorax gibbosus</name>
    <dbReference type="NCBI Taxonomy" id="931172"/>
    <lineage>
        <taxon>Eukaryota</taxon>
        <taxon>Metazoa</taxon>
        <taxon>Ecdysozoa</taxon>
        <taxon>Arthropoda</taxon>
        <taxon>Chelicerata</taxon>
        <taxon>Arachnida</taxon>
        <taxon>Araneae</taxon>
        <taxon>Araneomorphae</taxon>
        <taxon>Entelegynae</taxon>
        <taxon>Araneoidea</taxon>
        <taxon>Linyphiidae</taxon>
        <taxon>Erigoninae</taxon>
        <taxon>Oedothorax</taxon>
    </lineage>
</organism>
<keyword evidence="4" id="KW-1185">Reference proteome</keyword>
<evidence type="ECO:0000313" key="3">
    <source>
        <dbReference type="EMBL" id="KAG8191105.1"/>
    </source>
</evidence>
<feature type="region of interest" description="Disordered" evidence="1">
    <location>
        <begin position="26"/>
        <end position="47"/>
    </location>
</feature>
<dbReference type="PROSITE" id="PS01010">
    <property type="entry name" value="CRISP_2"/>
    <property type="match status" value="1"/>
</dbReference>
<sequence length="150" mass="16796">MLEMEWDDHLAKQAQAWAEQCEFEHDNPIDKDGEEAGQNIGWEGRSDDKPEWKGMIQSFYDEVKDFDPKDIHKLIDDDDTGHFTQVIWAESSRIGCGYVRYVGEDGGNEFLYGCNYAPGGNFEDSPVYEVGKPCSKCGGCGSIPGLCKAK</sequence>
<evidence type="ECO:0000256" key="1">
    <source>
        <dbReference type="SAM" id="MobiDB-lite"/>
    </source>
</evidence>
<dbReference type="GO" id="GO:0005576">
    <property type="term" value="C:extracellular region"/>
    <property type="evidence" value="ECO:0007669"/>
    <property type="project" value="InterPro"/>
</dbReference>
<dbReference type="PRINTS" id="PR00837">
    <property type="entry name" value="V5TPXLIKE"/>
</dbReference>
<evidence type="ECO:0000259" key="2">
    <source>
        <dbReference type="SMART" id="SM00198"/>
    </source>
</evidence>
<proteinExistence type="predicted"/>
<dbReference type="Proteomes" id="UP000827092">
    <property type="component" value="Unassembled WGS sequence"/>
</dbReference>
<dbReference type="Pfam" id="PF00188">
    <property type="entry name" value="CAP"/>
    <property type="match status" value="1"/>
</dbReference>
<dbReference type="CDD" id="cd05380">
    <property type="entry name" value="CAP_euk"/>
    <property type="match status" value="1"/>
</dbReference>
<dbReference type="InterPro" id="IPR018244">
    <property type="entry name" value="Allrgn_V5/Tpx1_CS"/>
</dbReference>
<dbReference type="PROSITE" id="PS01009">
    <property type="entry name" value="CRISP_1"/>
    <property type="match status" value="1"/>
</dbReference>
<dbReference type="InterPro" id="IPR035940">
    <property type="entry name" value="CAP_sf"/>
</dbReference>